<dbReference type="Proteomes" id="UP001143304">
    <property type="component" value="Unassembled WGS sequence"/>
</dbReference>
<reference evidence="2" key="1">
    <citation type="submission" date="2019-02" db="EMBL/GenBank/DDBJ databases">
        <authorList>
            <person name="Li S.-H."/>
        </authorList>
    </citation>
    <scope>NUCLEOTIDE SEQUENCE</scope>
    <source>
        <strain evidence="2">IMCC11814</strain>
    </source>
</reference>
<gene>
    <name evidence="2" type="ORF">EYC82_06915</name>
</gene>
<dbReference type="InterPro" id="IPR036291">
    <property type="entry name" value="NAD(P)-bd_dom_sf"/>
</dbReference>
<name>A0ABT3T481_9GAMM</name>
<evidence type="ECO:0000259" key="1">
    <source>
        <dbReference type="Pfam" id="PF19328"/>
    </source>
</evidence>
<comment type="caution">
    <text evidence="2">The sequence shown here is derived from an EMBL/GenBank/DDBJ whole genome shotgun (WGS) entry which is preliminary data.</text>
</comment>
<sequence length="359" mass="40028">MNKYRVIQWATGVAGTASLKGVIRHPKLELVGVKVYSDEKAGKDAGDLVEGEKTGVLATQDVDAIISMDADCVLYCPMPWDVDEMCRILRSGKHIVTPCPYWFPFTQDKEAAEKIQSACTDGQVNLHASGCNPGGIAERFPLTFSGWCNRIDRITMSEYGDCRHYASEGVVRELMNLGKTPEEADNNPIKDMLVSFWNEPIDMIAEGLGSEVIEYEARHNYILANQDIETAAGIIEKDTIALNNYMHIGRTREGTEIVQEQVWLMDDIEQNRLQEKMDIPRTSGWRIKIEGDVSFHVDIQFPSDLSQEEHTSIGMSTTGFHCVNAIEAVCQADNPGIKTYLDLPMITGCMGTHSMRENA</sequence>
<proteinExistence type="predicted"/>
<dbReference type="Pfam" id="PF19328">
    <property type="entry name" value="DAP_DH_C"/>
    <property type="match status" value="1"/>
</dbReference>
<dbReference type="CDD" id="cd24146">
    <property type="entry name" value="nat-AmDH_N_like"/>
    <property type="match status" value="1"/>
</dbReference>
<evidence type="ECO:0000313" key="3">
    <source>
        <dbReference type="Proteomes" id="UP001143304"/>
    </source>
</evidence>
<protein>
    <recommendedName>
        <fullName evidence="1">2,4-diaminopentanoate dehydrogenase C-terminal domain-containing protein</fullName>
    </recommendedName>
</protein>
<dbReference type="EMBL" id="SHNO01000001">
    <property type="protein sequence ID" value="MCX2977083.1"/>
    <property type="molecule type" value="Genomic_DNA"/>
</dbReference>
<accession>A0ABT3T481</accession>
<dbReference type="Gene3D" id="3.40.50.720">
    <property type="entry name" value="NAD(P)-binding Rossmann-like Domain"/>
    <property type="match status" value="1"/>
</dbReference>
<dbReference type="RefSeq" id="WP_279248812.1">
    <property type="nucleotide sequence ID" value="NZ_SHNO01000001.1"/>
</dbReference>
<feature type="domain" description="2,4-diaminopentanoate dehydrogenase C-terminal" evidence="1">
    <location>
        <begin position="142"/>
        <end position="354"/>
    </location>
</feature>
<keyword evidence="3" id="KW-1185">Reference proteome</keyword>
<dbReference type="SUPFAM" id="SSF51735">
    <property type="entry name" value="NAD(P)-binding Rossmann-fold domains"/>
    <property type="match status" value="1"/>
</dbReference>
<organism evidence="2 3">
    <name type="scientific">Candidatus Marimicrobium litorale</name>
    <dbReference type="NCBI Taxonomy" id="2518991"/>
    <lineage>
        <taxon>Bacteria</taxon>
        <taxon>Pseudomonadati</taxon>
        <taxon>Pseudomonadota</taxon>
        <taxon>Gammaproteobacteria</taxon>
        <taxon>Cellvibrionales</taxon>
        <taxon>Halieaceae</taxon>
        <taxon>Marimicrobium</taxon>
    </lineage>
</organism>
<dbReference type="InterPro" id="IPR045760">
    <property type="entry name" value="DAP_DH_C"/>
</dbReference>
<evidence type="ECO:0000313" key="2">
    <source>
        <dbReference type="EMBL" id="MCX2977083.1"/>
    </source>
</evidence>